<dbReference type="GO" id="GO:0019634">
    <property type="term" value="P:organic phosphonate metabolic process"/>
    <property type="evidence" value="ECO:0007669"/>
    <property type="project" value="InterPro"/>
</dbReference>
<organism evidence="1 2">
    <name type="scientific">Vibrio mytili</name>
    <dbReference type="NCBI Taxonomy" id="50718"/>
    <lineage>
        <taxon>Bacteria</taxon>
        <taxon>Pseudomonadati</taxon>
        <taxon>Pseudomonadota</taxon>
        <taxon>Gammaproteobacteria</taxon>
        <taxon>Vibrionales</taxon>
        <taxon>Vibrionaceae</taxon>
        <taxon>Vibrio</taxon>
    </lineage>
</organism>
<evidence type="ECO:0000313" key="1">
    <source>
        <dbReference type="EMBL" id="KIN10862.1"/>
    </source>
</evidence>
<dbReference type="PIRSF" id="PIRSF020680">
    <property type="entry name" value="PhnH"/>
    <property type="match status" value="1"/>
</dbReference>
<dbReference type="SUPFAM" id="SSF159709">
    <property type="entry name" value="PhnH-like"/>
    <property type="match status" value="1"/>
</dbReference>
<dbReference type="Pfam" id="PF05845">
    <property type="entry name" value="PhnH"/>
    <property type="match status" value="1"/>
</dbReference>
<dbReference type="STRING" id="50718.SU60_10125"/>
<accession>A0A0C3I963</accession>
<keyword evidence="2" id="KW-1185">Reference proteome</keyword>
<evidence type="ECO:0000313" key="2">
    <source>
        <dbReference type="Proteomes" id="UP000031977"/>
    </source>
</evidence>
<reference evidence="1 2" key="1">
    <citation type="submission" date="2015-01" db="EMBL/GenBank/DDBJ databases">
        <title>Draft genome of Vibrio mytili type strain CAIM 528.</title>
        <authorList>
            <person name="Gonzalez-Castillo A."/>
            <person name="Gomez-Gil B."/>
            <person name="Enciso-Ibarra J."/>
        </authorList>
    </citation>
    <scope>NUCLEOTIDE SEQUENCE [LARGE SCALE GENOMIC DNA]</scope>
    <source>
        <strain evidence="1 2">CAIM 528</strain>
    </source>
</reference>
<dbReference type="RefSeq" id="WP_041155411.1">
    <property type="nucleotide sequence ID" value="NZ_CBCRVP010000005.1"/>
</dbReference>
<proteinExistence type="predicted"/>
<protein>
    <submittedName>
        <fullName evidence="1">Phosphonate metabolism protein PhnH</fullName>
    </submittedName>
</protein>
<dbReference type="EMBL" id="JXOK01000037">
    <property type="protein sequence ID" value="KIN10862.1"/>
    <property type="molecule type" value="Genomic_DNA"/>
</dbReference>
<dbReference type="Proteomes" id="UP000031977">
    <property type="component" value="Unassembled WGS sequence"/>
</dbReference>
<dbReference type="AlphaFoldDB" id="A0A0C3I963"/>
<sequence length="235" mass="25485">MTTITTAFQDAVHDSQHCFRRLLKAMSEPGHMVTLQRSEGFGSLHKATTQILLSMSDNATPIWLSHTHQHDEVISDNIRFHCGSAIAANQNDASFAVIAKQDLATFDWDAAAFNLGTDEYPDQSATVIVELSELNDGELSVSKARGGELGNEGLRDVVSSQKSNDTVTLTLSGPGIETQSTLTLGQLPVGFQAFLQTRQEQVAFPKGLDLILVSDDKIACLPRTTHIEVNSCTSQ</sequence>
<comment type="caution">
    <text evidence="1">The sequence shown here is derived from an EMBL/GenBank/DDBJ whole genome shotgun (WGS) entry which is preliminary data.</text>
</comment>
<dbReference type="Gene3D" id="3.40.50.11310">
    <property type="entry name" value="Bacterial phosphonate metabolism protein PhnH"/>
    <property type="match status" value="1"/>
</dbReference>
<dbReference type="InterPro" id="IPR038058">
    <property type="entry name" value="PhnH-like_sp"/>
</dbReference>
<dbReference type="OrthoDB" id="9814509at2"/>
<dbReference type="InterPro" id="IPR008772">
    <property type="entry name" value="Phosphonate_metab_PhnH"/>
</dbReference>
<name>A0A0C3I963_9VIBR</name>
<dbReference type="NCBIfam" id="TIGR03292">
    <property type="entry name" value="PhnH_redo"/>
    <property type="match status" value="1"/>
</dbReference>
<gene>
    <name evidence="1" type="ORF">SU60_10125</name>
</gene>